<dbReference type="EMBL" id="KZ613939">
    <property type="protein sequence ID" value="PMD45910.1"/>
    <property type="molecule type" value="Genomic_DNA"/>
</dbReference>
<evidence type="ECO:0000313" key="4">
    <source>
        <dbReference type="EMBL" id="PMD45910.1"/>
    </source>
</evidence>
<evidence type="ECO:0000256" key="1">
    <source>
        <dbReference type="ARBA" id="ARBA00006328"/>
    </source>
</evidence>
<feature type="domain" description="NmrA-like" evidence="3">
    <location>
        <begin position="5"/>
        <end position="314"/>
    </location>
</feature>
<dbReference type="STRING" id="1149755.A0A2J6S565"/>
<proteinExistence type="inferred from homology"/>
<reference evidence="4 5" key="1">
    <citation type="submission" date="2016-04" db="EMBL/GenBank/DDBJ databases">
        <title>A degradative enzymes factory behind the ericoid mycorrhizal symbiosis.</title>
        <authorList>
            <consortium name="DOE Joint Genome Institute"/>
            <person name="Martino E."/>
            <person name="Morin E."/>
            <person name="Grelet G."/>
            <person name="Kuo A."/>
            <person name="Kohler A."/>
            <person name="Daghino S."/>
            <person name="Barry K."/>
            <person name="Choi C."/>
            <person name="Cichocki N."/>
            <person name="Clum A."/>
            <person name="Copeland A."/>
            <person name="Hainaut M."/>
            <person name="Haridas S."/>
            <person name="Labutti K."/>
            <person name="Lindquist E."/>
            <person name="Lipzen A."/>
            <person name="Khouja H.-R."/>
            <person name="Murat C."/>
            <person name="Ohm R."/>
            <person name="Olson A."/>
            <person name="Spatafora J."/>
            <person name="Veneault-Fourrey C."/>
            <person name="Henrissat B."/>
            <person name="Grigoriev I."/>
            <person name="Martin F."/>
            <person name="Perotto S."/>
        </authorList>
    </citation>
    <scope>NUCLEOTIDE SEQUENCE [LARGE SCALE GENOMIC DNA]</scope>
    <source>
        <strain evidence="4 5">F</strain>
    </source>
</reference>
<comment type="similarity">
    <text evidence="1">Belongs to the NmrA-type oxidoreductase family.</text>
</comment>
<dbReference type="PANTHER" id="PTHR42748:SF29">
    <property type="entry name" value="NMRA-LIKE DOMAIN-CONTAINING PROTEIN"/>
    <property type="match status" value="1"/>
</dbReference>
<dbReference type="Pfam" id="PF05368">
    <property type="entry name" value="NmrA"/>
    <property type="match status" value="1"/>
</dbReference>
<dbReference type="OrthoDB" id="3358371at2759"/>
<keyword evidence="5" id="KW-1185">Reference proteome</keyword>
<evidence type="ECO:0000256" key="2">
    <source>
        <dbReference type="ARBA" id="ARBA00022857"/>
    </source>
</evidence>
<accession>A0A2J6S565</accession>
<dbReference type="InterPro" id="IPR051164">
    <property type="entry name" value="NmrA-like_oxidored"/>
</dbReference>
<dbReference type="Proteomes" id="UP000235786">
    <property type="component" value="Unassembled WGS sequence"/>
</dbReference>
<protein>
    <submittedName>
        <fullName evidence="4">NAD(P)-binding protein</fullName>
    </submittedName>
</protein>
<organism evidence="4 5">
    <name type="scientific">Hyaloscypha variabilis (strain UAMH 11265 / GT02V1 / F)</name>
    <name type="common">Meliniomyces variabilis</name>
    <dbReference type="NCBI Taxonomy" id="1149755"/>
    <lineage>
        <taxon>Eukaryota</taxon>
        <taxon>Fungi</taxon>
        <taxon>Dikarya</taxon>
        <taxon>Ascomycota</taxon>
        <taxon>Pezizomycotina</taxon>
        <taxon>Leotiomycetes</taxon>
        <taxon>Helotiales</taxon>
        <taxon>Hyaloscyphaceae</taxon>
        <taxon>Hyaloscypha</taxon>
        <taxon>Hyaloscypha variabilis</taxon>
    </lineage>
</organism>
<dbReference type="GO" id="GO:0005634">
    <property type="term" value="C:nucleus"/>
    <property type="evidence" value="ECO:0007669"/>
    <property type="project" value="TreeGrafter"/>
</dbReference>
<dbReference type="SUPFAM" id="SSF51735">
    <property type="entry name" value="NAD(P)-binding Rossmann-fold domains"/>
    <property type="match status" value="1"/>
</dbReference>
<dbReference type="Gene3D" id="3.40.50.720">
    <property type="entry name" value="NAD(P)-binding Rossmann-like Domain"/>
    <property type="match status" value="1"/>
</dbReference>
<dbReference type="InterPro" id="IPR008030">
    <property type="entry name" value="NmrA-like"/>
</dbReference>
<gene>
    <name evidence="4" type="ORF">L207DRAFT_561395</name>
</gene>
<dbReference type="AlphaFoldDB" id="A0A2J6S565"/>
<sequence length="332" mass="36565">MTTPNKIIVVVGATGNQGSSVAHEFLKLPNWHVRCLTRNPSSAASEALIVLGAEVVQADLSDLSSLTRAFANANAIFLNTNFWETYKVFLTKDEKSASETAFKAEVSHGTNAAIAAAGVPTLERIVYSALPPMRAYSKGKYGSGGHWDTKATIIEFILKEQPELAKKLSLIYLGGYNTNPMVTPRFDPATGKYSLVSPLAKEVRVPIIDPKESTGPFVRALVESEDAGTKLLAYDQDSYLTIGDSVDIWSKTSGQDVEFVFIPDEIMHQKFGISMEILDAPRFISEYGYMGGVENFIEPPQLKTQVKTRSFEDWMKGRDWKEVLNSLNPANK</sequence>
<dbReference type="InterPro" id="IPR036291">
    <property type="entry name" value="NAD(P)-bd_dom_sf"/>
</dbReference>
<dbReference type="Gene3D" id="3.90.25.10">
    <property type="entry name" value="UDP-galactose 4-epimerase, domain 1"/>
    <property type="match status" value="1"/>
</dbReference>
<keyword evidence="2" id="KW-0521">NADP</keyword>
<name>A0A2J6S565_HYAVF</name>
<evidence type="ECO:0000313" key="5">
    <source>
        <dbReference type="Proteomes" id="UP000235786"/>
    </source>
</evidence>
<dbReference type="PANTHER" id="PTHR42748">
    <property type="entry name" value="NITROGEN METABOLITE REPRESSION PROTEIN NMRA FAMILY MEMBER"/>
    <property type="match status" value="1"/>
</dbReference>
<evidence type="ECO:0000259" key="3">
    <source>
        <dbReference type="Pfam" id="PF05368"/>
    </source>
</evidence>